<dbReference type="Proteomes" id="UP001317629">
    <property type="component" value="Plasmid pSS37A-Re-4"/>
</dbReference>
<evidence type="ECO:0000313" key="1">
    <source>
        <dbReference type="EMBL" id="BDV36693.1"/>
    </source>
</evidence>
<evidence type="ECO:0000313" key="2">
    <source>
        <dbReference type="Proteomes" id="UP001317629"/>
    </source>
</evidence>
<keyword evidence="1" id="KW-0614">Plasmid</keyword>
<geneLocation type="plasmid" evidence="1 2">
    <name>pSS37A-Re-4</name>
</geneLocation>
<accession>A0ABM8EF61</accession>
<evidence type="ECO:0008006" key="3">
    <source>
        <dbReference type="Google" id="ProtNLM"/>
    </source>
</evidence>
<gene>
    <name evidence="1" type="ORF">SS37A_42230</name>
</gene>
<organism evidence="1 2">
    <name type="scientific">Methylocystis iwaonis</name>
    <dbReference type="NCBI Taxonomy" id="2885079"/>
    <lineage>
        <taxon>Bacteria</taxon>
        <taxon>Pseudomonadati</taxon>
        <taxon>Pseudomonadota</taxon>
        <taxon>Alphaproteobacteria</taxon>
        <taxon>Hyphomicrobiales</taxon>
        <taxon>Methylocystaceae</taxon>
        <taxon>Methylocystis</taxon>
    </lineage>
</organism>
<name>A0ABM8EF61_9HYPH</name>
<proteinExistence type="predicted"/>
<protein>
    <recommendedName>
        <fullName evidence="3">Transposase</fullName>
    </recommendedName>
</protein>
<keyword evidence="2" id="KW-1185">Reference proteome</keyword>
<sequence length="65" mass="7426">MGLNARETALIFGSVAEKLKRRAKDHSKGAHLCAQFEKRLRQFWRPHRASIQVGTIDGFNARMNC</sequence>
<reference evidence="1 2" key="1">
    <citation type="journal article" date="2023" name="Int. J. Syst. Evol. Microbiol.">
        <title>Methylocystis iwaonis sp. nov., a type II methane-oxidizing bacterium from surface soil of a rice paddy field in Japan, and emended description of the genus Methylocystis (ex Whittenbury et al. 1970) Bowman et al. 1993.</title>
        <authorList>
            <person name="Kaise H."/>
            <person name="Sawadogo J.B."/>
            <person name="Alam M.S."/>
            <person name="Ueno C."/>
            <person name="Dianou D."/>
            <person name="Shinjo R."/>
            <person name="Asakawa S."/>
        </authorList>
    </citation>
    <scope>NUCLEOTIDE SEQUENCE [LARGE SCALE GENOMIC DNA]</scope>
    <source>
        <strain evidence="1 2">SS37A-Re</strain>
    </source>
</reference>
<dbReference type="EMBL" id="AP027146">
    <property type="protein sequence ID" value="BDV36693.1"/>
    <property type="molecule type" value="Genomic_DNA"/>
</dbReference>